<dbReference type="EMBL" id="LT906464">
    <property type="protein sequence ID" value="SNW00759.1"/>
    <property type="molecule type" value="Genomic_DNA"/>
</dbReference>
<evidence type="ECO:0000313" key="3">
    <source>
        <dbReference type="Proteomes" id="UP000243706"/>
    </source>
</evidence>
<evidence type="ECO:0000313" key="4">
    <source>
        <dbReference type="Proteomes" id="UP000652995"/>
    </source>
</evidence>
<reference evidence="4" key="3">
    <citation type="journal article" date="2019" name="Int. J. Syst. Evol. Microbiol.">
        <title>The Global Catalogue of Microorganisms (GCM) 10K type strain sequencing project: providing services to taxonomists for standard genome sequencing and annotation.</title>
        <authorList>
            <consortium name="The Broad Institute Genomics Platform"/>
            <consortium name="The Broad Institute Genome Sequencing Center for Infectious Disease"/>
            <person name="Wu L."/>
            <person name="Ma J."/>
        </authorList>
    </citation>
    <scope>NUCLEOTIDE SEQUENCE [LARGE SCALE GENOMIC DNA]</scope>
    <source>
        <strain evidence="4">CCM 4175</strain>
    </source>
</reference>
<name>A0A240BZ47_9STAP</name>
<sequence>MERNLEKEILYLQEELKVSKSNEAMLRAMLDDAYEKIENLTNGRNEPAHSE</sequence>
<reference evidence="1" key="1">
    <citation type="journal article" date="2014" name="Int. J. Syst. Evol. Microbiol.">
        <title>Complete genome of a new Firmicutes species belonging to the dominant human colonic microbiota ('Ruminococcus bicirculans') reveals two chromosomes and a selective capacity to utilize plant glucans.</title>
        <authorList>
            <consortium name="NISC Comparative Sequencing Program"/>
            <person name="Wegmann U."/>
            <person name="Louis P."/>
            <person name="Goesmann A."/>
            <person name="Henrissat B."/>
            <person name="Duncan S.H."/>
            <person name="Flint H.J."/>
        </authorList>
    </citation>
    <scope>NUCLEOTIDE SEQUENCE</scope>
    <source>
        <strain evidence="1">CCM 4175</strain>
    </source>
</reference>
<reference evidence="1" key="4">
    <citation type="submission" date="2024-05" db="EMBL/GenBank/DDBJ databases">
        <authorList>
            <person name="Sun Q."/>
            <person name="Sedlacek I."/>
        </authorList>
    </citation>
    <scope>NUCLEOTIDE SEQUENCE</scope>
    <source>
        <strain evidence="1">CCM 4175</strain>
    </source>
</reference>
<protein>
    <submittedName>
        <fullName evidence="2">Uncharacterized protein</fullName>
    </submittedName>
</protein>
<gene>
    <name evidence="1" type="ORF">GCM10007183_16670</name>
    <name evidence="2" type="ORF">SAMEA4412661_00526</name>
</gene>
<organism evidence="2 3">
    <name type="scientific">Staphylococcus muscae</name>
    <dbReference type="NCBI Taxonomy" id="1294"/>
    <lineage>
        <taxon>Bacteria</taxon>
        <taxon>Bacillati</taxon>
        <taxon>Bacillota</taxon>
        <taxon>Bacilli</taxon>
        <taxon>Bacillales</taxon>
        <taxon>Staphylococcaceae</taxon>
        <taxon>Staphylococcus</taxon>
    </lineage>
</organism>
<keyword evidence="4" id="KW-1185">Reference proteome</keyword>
<proteinExistence type="predicted"/>
<dbReference type="AlphaFoldDB" id="A0A240BZ47"/>
<evidence type="ECO:0000313" key="2">
    <source>
        <dbReference type="EMBL" id="SNW00759.1"/>
    </source>
</evidence>
<dbReference type="EMBL" id="BMCB01000010">
    <property type="protein sequence ID" value="GGA93162.1"/>
    <property type="molecule type" value="Genomic_DNA"/>
</dbReference>
<dbReference type="Proteomes" id="UP000652995">
    <property type="component" value="Unassembled WGS sequence"/>
</dbReference>
<dbReference type="RefSeq" id="WP_157728667.1">
    <property type="nucleotide sequence ID" value="NZ_BMCB01000010.1"/>
</dbReference>
<accession>A0A240BZ47</accession>
<evidence type="ECO:0000313" key="1">
    <source>
        <dbReference type="EMBL" id="GGA93162.1"/>
    </source>
</evidence>
<dbReference type="Proteomes" id="UP000243706">
    <property type="component" value="Chromosome 1"/>
</dbReference>
<reference evidence="2 3" key="2">
    <citation type="submission" date="2017-06" db="EMBL/GenBank/DDBJ databases">
        <authorList>
            <consortium name="Pathogen Informatics"/>
        </authorList>
    </citation>
    <scope>NUCLEOTIDE SEQUENCE [LARGE SCALE GENOMIC DNA]</scope>
    <source>
        <strain evidence="2 3">NCTC13833</strain>
    </source>
</reference>